<dbReference type="WBParaSite" id="SBAD_0000239301-mRNA-1">
    <property type="protein sequence ID" value="SBAD_0000239301-mRNA-1"/>
    <property type="gene ID" value="SBAD_0000239301"/>
</dbReference>
<sequence length="132" mass="15017">MKYDRANVTRKWASDRHLINRPTNTTGPNHKFIVCPPEHELLGDIDRACPRRQYWFDGKPVKEWLCDRSTDCRRMTIAKADSIARRTIMAHLVILGRSCANVVAERLSTGGGSVGRRIPCANCSRKRAIEAR</sequence>
<accession>A0A183IF93</accession>
<evidence type="ECO:0000313" key="1">
    <source>
        <dbReference type="EMBL" id="VDO97135.1"/>
    </source>
</evidence>
<dbReference type="Proteomes" id="UP000270296">
    <property type="component" value="Unassembled WGS sequence"/>
</dbReference>
<reference evidence="1 2" key="2">
    <citation type="submission" date="2018-11" db="EMBL/GenBank/DDBJ databases">
        <authorList>
            <consortium name="Pathogen Informatics"/>
        </authorList>
    </citation>
    <scope>NUCLEOTIDE SEQUENCE [LARGE SCALE GENOMIC DNA]</scope>
</reference>
<protein>
    <submittedName>
        <fullName evidence="3">Zf-TRM13_CCCH domain-containing protein</fullName>
    </submittedName>
</protein>
<evidence type="ECO:0000313" key="2">
    <source>
        <dbReference type="Proteomes" id="UP000270296"/>
    </source>
</evidence>
<evidence type="ECO:0000313" key="3">
    <source>
        <dbReference type="WBParaSite" id="SBAD_0000239301-mRNA-1"/>
    </source>
</evidence>
<organism evidence="3">
    <name type="scientific">Soboliphyme baturini</name>
    <dbReference type="NCBI Taxonomy" id="241478"/>
    <lineage>
        <taxon>Eukaryota</taxon>
        <taxon>Metazoa</taxon>
        <taxon>Ecdysozoa</taxon>
        <taxon>Nematoda</taxon>
        <taxon>Enoplea</taxon>
        <taxon>Dorylaimia</taxon>
        <taxon>Dioctophymatida</taxon>
        <taxon>Dioctophymatoidea</taxon>
        <taxon>Soboliphymatidae</taxon>
        <taxon>Soboliphyme</taxon>
    </lineage>
</organism>
<keyword evidence="2" id="KW-1185">Reference proteome</keyword>
<gene>
    <name evidence="1" type="ORF">SBAD_LOCUS2287</name>
</gene>
<proteinExistence type="predicted"/>
<dbReference type="EMBL" id="UZAM01007161">
    <property type="protein sequence ID" value="VDO97135.1"/>
    <property type="molecule type" value="Genomic_DNA"/>
</dbReference>
<reference evidence="3" key="1">
    <citation type="submission" date="2016-06" db="UniProtKB">
        <authorList>
            <consortium name="WormBaseParasite"/>
        </authorList>
    </citation>
    <scope>IDENTIFICATION</scope>
</reference>
<dbReference type="AlphaFoldDB" id="A0A183IF93"/>
<name>A0A183IF93_9BILA</name>